<dbReference type="RefSeq" id="WP_157892549.1">
    <property type="nucleotide sequence ID" value="NZ_MVBD01000001.1"/>
</dbReference>
<dbReference type="EMBL" id="JBHRTS010000001">
    <property type="protein sequence ID" value="MFC3192765.1"/>
    <property type="molecule type" value="Genomic_DNA"/>
</dbReference>
<name>A0ABV7J3X1_9GAMM</name>
<proteinExistence type="predicted"/>
<dbReference type="Proteomes" id="UP001595533">
    <property type="component" value="Unassembled WGS sequence"/>
</dbReference>
<accession>A0ABV7J3X1</accession>
<protein>
    <submittedName>
        <fullName evidence="1">Uncharacterized protein</fullName>
    </submittedName>
</protein>
<reference evidence="2" key="1">
    <citation type="journal article" date="2019" name="Int. J. Syst. Evol. Microbiol.">
        <title>The Global Catalogue of Microorganisms (GCM) 10K type strain sequencing project: providing services to taxonomists for standard genome sequencing and annotation.</title>
        <authorList>
            <consortium name="The Broad Institute Genomics Platform"/>
            <consortium name="The Broad Institute Genome Sequencing Center for Infectious Disease"/>
            <person name="Wu L."/>
            <person name="Ma J."/>
        </authorList>
    </citation>
    <scope>NUCLEOTIDE SEQUENCE [LARGE SCALE GENOMIC DNA]</scope>
    <source>
        <strain evidence="2">KCTC 42953</strain>
    </source>
</reference>
<comment type="caution">
    <text evidence="1">The sequence shown here is derived from an EMBL/GenBank/DDBJ whole genome shotgun (WGS) entry which is preliminary data.</text>
</comment>
<sequence>MYNKPYTAATEVSAPVQLSWSVDFSPRHGQAEAAAIKDWQEARVMN</sequence>
<organism evidence="1 2">
    <name type="scientific">Marinicella sediminis</name>
    <dbReference type="NCBI Taxonomy" id="1792834"/>
    <lineage>
        <taxon>Bacteria</taxon>
        <taxon>Pseudomonadati</taxon>
        <taxon>Pseudomonadota</taxon>
        <taxon>Gammaproteobacteria</taxon>
        <taxon>Lysobacterales</taxon>
        <taxon>Marinicellaceae</taxon>
        <taxon>Marinicella</taxon>
    </lineage>
</organism>
<evidence type="ECO:0000313" key="1">
    <source>
        <dbReference type="EMBL" id="MFC3192765.1"/>
    </source>
</evidence>
<gene>
    <name evidence="1" type="ORF">ACFODZ_00800</name>
</gene>
<keyword evidence="2" id="KW-1185">Reference proteome</keyword>
<evidence type="ECO:0000313" key="2">
    <source>
        <dbReference type="Proteomes" id="UP001595533"/>
    </source>
</evidence>